<feature type="compositionally biased region" description="Polar residues" evidence="1">
    <location>
        <begin position="325"/>
        <end position="341"/>
    </location>
</feature>
<protein>
    <submittedName>
        <fullName evidence="2">Uncharacterized protein</fullName>
    </submittedName>
</protein>
<name>A0A161WMQ9_9PEZI</name>
<feature type="compositionally biased region" description="Basic and acidic residues" evidence="1">
    <location>
        <begin position="313"/>
        <end position="324"/>
    </location>
</feature>
<sequence>MKDSYDELELARTRVDAQIQTLRDEVERQFKHTLTHIVETHEGDRKNNLDRFLIRAALEYPADIFERLKGRIRSQFPSYISGINYSQGGSSSINFTSTPPPAVWESMVNMNKIFNQEPPISDKGFQENMATLAGLPSSDGEPDTLASRRPSVTNRKNSPRSKTPRHQTPSALRLSRVKRSQSSGRRLPENSSQPEHPADESSRRVGAEFLKTSVATKMVSENPSWAFSYNLGGGFRYYILLCPTPECQFSFSTHPFQEDLAITHFKECKVPFDDEADIIRRYARQLQPQRMDNGFKEVSKSWVYKYNQKVSCERNRRHDKEGKSLSKSTSGVNESLTNPSVVSPEDVELTQG</sequence>
<dbReference type="AlphaFoldDB" id="A0A161WMQ9"/>
<evidence type="ECO:0000313" key="2">
    <source>
        <dbReference type="EMBL" id="KZL72416.1"/>
    </source>
</evidence>
<feature type="region of interest" description="Disordered" evidence="1">
    <location>
        <begin position="132"/>
        <end position="205"/>
    </location>
</feature>
<dbReference type="Proteomes" id="UP000076552">
    <property type="component" value="Unassembled WGS sequence"/>
</dbReference>
<comment type="caution">
    <text evidence="2">The sequence shown here is derived from an EMBL/GenBank/DDBJ whole genome shotgun (WGS) entry which is preliminary data.</text>
</comment>
<proteinExistence type="predicted"/>
<reference evidence="2 3" key="1">
    <citation type="submission" date="2015-06" db="EMBL/GenBank/DDBJ databases">
        <title>Survival trade-offs in plant roots during colonization by closely related pathogenic and mutualistic fungi.</title>
        <authorList>
            <person name="Hacquard S."/>
            <person name="Kracher B."/>
            <person name="Hiruma K."/>
            <person name="Weinman A."/>
            <person name="Muench P."/>
            <person name="Garrido Oter R."/>
            <person name="Ver Loren van Themaat E."/>
            <person name="Dallerey J.-F."/>
            <person name="Damm U."/>
            <person name="Henrissat B."/>
            <person name="Lespinet O."/>
            <person name="Thon M."/>
            <person name="Kemen E."/>
            <person name="McHardy A.C."/>
            <person name="Schulze-Lefert P."/>
            <person name="O'Connell R.J."/>
        </authorList>
    </citation>
    <scope>NUCLEOTIDE SEQUENCE [LARGE SCALE GENOMIC DNA]</scope>
    <source>
        <strain evidence="2 3">0861</strain>
    </source>
</reference>
<feature type="compositionally biased region" description="Polar residues" evidence="1">
    <location>
        <begin position="180"/>
        <end position="194"/>
    </location>
</feature>
<dbReference type="EMBL" id="LFIV01000058">
    <property type="protein sequence ID" value="KZL72416.1"/>
    <property type="molecule type" value="Genomic_DNA"/>
</dbReference>
<organism evidence="2 3">
    <name type="scientific">Colletotrichum tofieldiae</name>
    <dbReference type="NCBI Taxonomy" id="708197"/>
    <lineage>
        <taxon>Eukaryota</taxon>
        <taxon>Fungi</taxon>
        <taxon>Dikarya</taxon>
        <taxon>Ascomycota</taxon>
        <taxon>Pezizomycotina</taxon>
        <taxon>Sordariomycetes</taxon>
        <taxon>Hypocreomycetidae</taxon>
        <taxon>Glomerellales</taxon>
        <taxon>Glomerellaceae</taxon>
        <taxon>Colletotrichum</taxon>
        <taxon>Colletotrichum spaethianum species complex</taxon>
    </lineage>
</organism>
<feature type="region of interest" description="Disordered" evidence="1">
    <location>
        <begin position="313"/>
        <end position="352"/>
    </location>
</feature>
<feature type="compositionally biased region" description="Basic and acidic residues" evidence="1">
    <location>
        <begin position="196"/>
        <end position="205"/>
    </location>
</feature>
<accession>A0A161WMQ9</accession>
<evidence type="ECO:0000256" key="1">
    <source>
        <dbReference type="SAM" id="MobiDB-lite"/>
    </source>
</evidence>
<keyword evidence="3" id="KW-1185">Reference proteome</keyword>
<gene>
    <name evidence="2" type="ORF">CT0861_01413</name>
</gene>
<evidence type="ECO:0000313" key="3">
    <source>
        <dbReference type="Proteomes" id="UP000076552"/>
    </source>
</evidence>